<dbReference type="Gene3D" id="2.60.120.330">
    <property type="entry name" value="B-lactam Antibiotic, Isopenicillin N Synthase, Chain"/>
    <property type="match status" value="1"/>
</dbReference>
<reference evidence="2" key="1">
    <citation type="journal article" date="2014" name="Proc. Natl. Acad. Sci. U.S.A.">
        <title>Extensive sampling of basidiomycete genomes demonstrates inadequacy of the white-rot/brown-rot paradigm for wood decay fungi.</title>
        <authorList>
            <person name="Riley R."/>
            <person name="Salamov A.A."/>
            <person name="Brown D.W."/>
            <person name="Nagy L.G."/>
            <person name="Floudas D."/>
            <person name="Held B.W."/>
            <person name="Levasseur A."/>
            <person name="Lombard V."/>
            <person name="Morin E."/>
            <person name="Otillar R."/>
            <person name="Lindquist E.A."/>
            <person name="Sun H."/>
            <person name="LaButti K.M."/>
            <person name="Schmutz J."/>
            <person name="Jabbour D."/>
            <person name="Luo H."/>
            <person name="Baker S.E."/>
            <person name="Pisabarro A.G."/>
            <person name="Walton J.D."/>
            <person name="Blanchette R.A."/>
            <person name="Henrissat B."/>
            <person name="Martin F."/>
            <person name="Cullen D."/>
            <person name="Hibbett D.S."/>
            <person name="Grigoriev I.V."/>
        </authorList>
    </citation>
    <scope>NUCLEOTIDE SEQUENCE [LARGE SCALE GENOMIC DNA]</scope>
    <source>
        <strain evidence="2">CBS 339.88</strain>
    </source>
</reference>
<dbReference type="EMBL" id="KL142374">
    <property type="protein sequence ID" value="KDR78729.1"/>
    <property type="molecule type" value="Genomic_DNA"/>
</dbReference>
<dbReference type="InterPro" id="IPR027443">
    <property type="entry name" value="IPNS-like_sf"/>
</dbReference>
<dbReference type="PANTHER" id="PTHR30613">
    <property type="entry name" value="UNCHARACTERIZED PROTEIN YBIU-RELATED"/>
    <property type="match status" value="1"/>
</dbReference>
<proteinExistence type="predicted"/>
<dbReference type="PANTHER" id="PTHR30613:SF1">
    <property type="entry name" value="DUF1479 DOMAIN PROTEIN (AFU_ORTHOLOGUE AFUA_5G09280)"/>
    <property type="match status" value="1"/>
</dbReference>
<dbReference type="HOGENOM" id="CLU_011148_0_0_1"/>
<dbReference type="OrthoDB" id="8249012at2759"/>
<dbReference type="Pfam" id="PF07350">
    <property type="entry name" value="Gig2-like"/>
    <property type="match status" value="2"/>
</dbReference>
<gene>
    <name evidence="1" type="ORF">GALMADRAFT_137740</name>
</gene>
<sequence length="453" mass="51105">MSFPARFADLKASIASSFPDFELNATRSWGEILQELNNLAKTIKAEGQDTIPQVNFADLQRLSKEELDKIKRRGTVVIKDVIPDEQAIKWKEELKEFVRANPTAEGLPENDKQFFLLYWTKPQVQARSHPNMIAAVVWLNNLYRIKSESSASLEGVDLNVPMTYADRFRIRKPGIGWGFHPPHVDGGTMERWEDPYFRRCFEDILNGNWRKHDPFALEGRLDANSSIYGRPNQASVFRTFQGWLAMRLSRLLFPARFHTDIVWNSETAPTQGTLRVFPDVLLSNAYLILRPFFTPTVPVDSEEIHDGKNWTFDISKPDFPGIIPRDGGFYGPKPTPELHPNMRLEDTMTSVPKVLPGDAVFWHCDVVHSVESEHTGTGDSAVMYIPALPLTPHNQDYVDRQKVTFLEGRVPPDFPKGPGEAGFTGVAGLEDLLSEAGKRAMGLSNNVEVQTAA</sequence>
<evidence type="ECO:0000313" key="2">
    <source>
        <dbReference type="Proteomes" id="UP000027222"/>
    </source>
</evidence>
<dbReference type="SUPFAM" id="SSF51197">
    <property type="entry name" value="Clavaminate synthase-like"/>
    <property type="match status" value="1"/>
</dbReference>
<dbReference type="Proteomes" id="UP000027222">
    <property type="component" value="Unassembled WGS sequence"/>
</dbReference>
<dbReference type="InterPro" id="IPR010856">
    <property type="entry name" value="Gig2-like"/>
</dbReference>
<evidence type="ECO:0000313" key="1">
    <source>
        <dbReference type="EMBL" id="KDR78729.1"/>
    </source>
</evidence>
<accession>A0A067TFN4</accession>
<keyword evidence="2" id="KW-1185">Reference proteome</keyword>
<dbReference type="AlphaFoldDB" id="A0A067TFN4"/>
<organism evidence="1 2">
    <name type="scientific">Galerina marginata (strain CBS 339.88)</name>
    <dbReference type="NCBI Taxonomy" id="685588"/>
    <lineage>
        <taxon>Eukaryota</taxon>
        <taxon>Fungi</taxon>
        <taxon>Dikarya</taxon>
        <taxon>Basidiomycota</taxon>
        <taxon>Agaricomycotina</taxon>
        <taxon>Agaricomycetes</taxon>
        <taxon>Agaricomycetidae</taxon>
        <taxon>Agaricales</taxon>
        <taxon>Agaricineae</taxon>
        <taxon>Strophariaceae</taxon>
        <taxon>Galerina</taxon>
    </lineage>
</organism>
<name>A0A067TFN4_GALM3</name>
<dbReference type="STRING" id="685588.A0A067TFN4"/>
<protein>
    <recommendedName>
        <fullName evidence="3">DUF1479 domain protein</fullName>
    </recommendedName>
</protein>
<evidence type="ECO:0008006" key="3">
    <source>
        <dbReference type="Google" id="ProtNLM"/>
    </source>
</evidence>